<feature type="region of interest" description="Disordered" evidence="1">
    <location>
        <begin position="1"/>
        <end position="39"/>
    </location>
</feature>
<proteinExistence type="predicted"/>
<reference evidence="2" key="3">
    <citation type="submission" date="2015-04" db="UniProtKB">
        <authorList>
            <consortium name="EnsemblPlants"/>
        </authorList>
    </citation>
    <scope>IDENTIFICATION</scope>
</reference>
<dbReference type="AlphaFoldDB" id="A0A0D9V2V0"/>
<evidence type="ECO:0000313" key="2">
    <source>
        <dbReference type="EnsemblPlants" id="LPERR01G19330.2"/>
    </source>
</evidence>
<dbReference type="Gramene" id="LPERR01G19330.2">
    <property type="protein sequence ID" value="LPERR01G19330.2"/>
    <property type="gene ID" value="LPERR01G19330"/>
</dbReference>
<organism evidence="2 3">
    <name type="scientific">Leersia perrieri</name>
    <dbReference type="NCBI Taxonomy" id="77586"/>
    <lineage>
        <taxon>Eukaryota</taxon>
        <taxon>Viridiplantae</taxon>
        <taxon>Streptophyta</taxon>
        <taxon>Embryophyta</taxon>
        <taxon>Tracheophyta</taxon>
        <taxon>Spermatophyta</taxon>
        <taxon>Magnoliopsida</taxon>
        <taxon>Liliopsida</taxon>
        <taxon>Poales</taxon>
        <taxon>Poaceae</taxon>
        <taxon>BOP clade</taxon>
        <taxon>Oryzoideae</taxon>
        <taxon>Oryzeae</taxon>
        <taxon>Oryzinae</taxon>
        <taxon>Leersia</taxon>
    </lineage>
</organism>
<keyword evidence="3" id="KW-1185">Reference proteome</keyword>
<protein>
    <submittedName>
        <fullName evidence="2">Uncharacterized protein</fullName>
    </submittedName>
</protein>
<reference evidence="3" key="2">
    <citation type="submission" date="2013-12" db="EMBL/GenBank/DDBJ databases">
        <authorList>
            <person name="Yu Y."/>
            <person name="Lee S."/>
            <person name="de Baynast K."/>
            <person name="Wissotski M."/>
            <person name="Liu L."/>
            <person name="Talag J."/>
            <person name="Goicoechea J."/>
            <person name="Angelova A."/>
            <person name="Jetty R."/>
            <person name="Kudrna D."/>
            <person name="Golser W."/>
            <person name="Rivera L."/>
            <person name="Zhang J."/>
            <person name="Wing R."/>
        </authorList>
    </citation>
    <scope>NUCLEOTIDE SEQUENCE</scope>
</reference>
<evidence type="ECO:0000313" key="3">
    <source>
        <dbReference type="Proteomes" id="UP000032180"/>
    </source>
</evidence>
<accession>A0A0D9V2V0</accession>
<dbReference type="Proteomes" id="UP000032180">
    <property type="component" value="Chromosome 1"/>
</dbReference>
<sequence>MATTRTPALPPLLWPEKGTTRTTTATTASSYPHADRGGQTTSCEAGSRCFASSAMPQIELMWGNVLMAVPVDVRRRRQIGSRRIRSGRRCPDFFIFLVVAVAVDDLAVLKTEDKVIIQNAFDEEGEMALPMLTTMCMGGDTDESDHEDADIEDDMGVATKELSSFASLEDGSGGGGTIYHAVWIICCPFIFFKMI</sequence>
<reference evidence="2 3" key="1">
    <citation type="submission" date="2012-08" db="EMBL/GenBank/DDBJ databases">
        <title>Oryza genome evolution.</title>
        <authorList>
            <person name="Wing R.A."/>
        </authorList>
    </citation>
    <scope>NUCLEOTIDE SEQUENCE</scope>
</reference>
<dbReference type="EnsemblPlants" id="LPERR01G19330.2">
    <property type="protein sequence ID" value="LPERR01G19330.2"/>
    <property type="gene ID" value="LPERR01G19330"/>
</dbReference>
<name>A0A0D9V2V0_9ORYZ</name>
<evidence type="ECO:0000256" key="1">
    <source>
        <dbReference type="SAM" id="MobiDB-lite"/>
    </source>
</evidence>